<dbReference type="GO" id="GO:0042073">
    <property type="term" value="P:intraciliary transport"/>
    <property type="evidence" value="ECO:0007669"/>
    <property type="project" value="TreeGrafter"/>
</dbReference>
<feature type="domain" description="IFT52 GIFT" evidence="3">
    <location>
        <begin position="11"/>
        <end position="247"/>
    </location>
</feature>
<dbReference type="GO" id="GO:0005814">
    <property type="term" value="C:centriole"/>
    <property type="evidence" value="ECO:0007669"/>
    <property type="project" value="TreeGrafter"/>
</dbReference>
<protein>
    <submittedName>
        <fullName evidence="4">Intraflagellar transport protein 52</fullName>
    </submittedName>
</protein>
<dbReference type="InterPro" id="IPR039975">
    <property type="entry name" value="IFT52"/>
</dbReference>
<evidence type="ECO:0000313" key="5">
    <source>
        <dbReference type="Proteomes" id="UP000887116"/>
    </source>
</evidence>
<accession>A0A8X6LL46</accession>
<sequence>MPSSDKSVLKTITINASKSELLSLDDLKICCRKLVSIGYRIAVNKGIISMKTLMQSRIFVMLCPTEKFKGSELKALKKYLKHGGRLLVTGHEGKKISDMNNFLKDYGIEFKNDAVIRIHRWLGCHHPKESVVTDGIMNKAIYSLEQNYQTSGPNAHKNFRYLYPYGCTLNVDLESIILLATGTACFPFNRPTCAFYKHPATDGKLVAFGSTMALSDSYIIKEENVKLLIILIKLLSEDEIELNAIDIQCPDVTDYAPMPDTRKLAALPYACLQESEEIISESVLMLRTKPYQFDNRHVPKVLEAYKELGATPSKLKIIKPKFETPLPELKPEIIPPRFRGLPNPSLELMDLDDFFISPNAKLDFLTSKCKDNDLEFYITEFGKMINILSRAQNGTAKEILEHLFSQLVPLKRNFF</sequence>
<gene>
    <name evidence="4" type="primary">Ift52</name>
    <name evidence="4" type="ORF">TNCT_243961</name>
</gene>
<dbReference type="Pfam" id="PF21178">
    <property type="entry name" value="Itf52_C"/>
    <property type="match status" value="1"/>
</dbReference>
<proteinExistence type="predicted"/>
<dbReference type="InterPro" id="IPR048643">
    <property type="entry name" value="Itf52_C"/>
</dbReference>
<dbReference type="CDD" id="cd23683">
    <property type="entry name" value="IFT52_CTD"/>
    <property type="match status" value="1"/>
</dbReference>
<dbReference type="AlphaFoldDB" id="A0A8X6LL46"/>
<evidence type="ECO:0000259" key="1">
    <source>
        <dbReference type="Pfam" id="PF21178"/>
    </source>
</evidence>
<comment type="caution">
    <text evidence="4">The sequence shown here is derived from an EMBL/GenBank/DDBJ whole genome shotgun (WGS) entry which is preliminary data.</text>
</comment>
<dbReference type="Pfam" id="PF23352">
    <property type="entry name" value="IFT52_central"/>
    <property type="match status" value="1"/>
</dbReference>
<name>A0A8X6LL46_TRICU</name>
<keyword evidence="5" id="KW-1185">Reference proteome</keyword>
<dbReference type="InterPro" id="IPR055460">
    <property type="entry name" value="IFT52_central"/>
</dbReference>
<dbReference type="OrthoDB" id="10259368at2759"/>
<dbReference type="Pfam" id="PF23355">
    <property type="entry name" value="IFT52_GIFT"/>
    <property type="match status" value="1"/>
</dbReference>
<feature type="domain" description="Intraflagellar transport protein 52 C-terminal" evidence="1">
    <location>
        <begin position="355"/>
        <end position="404"/>
    </location>
</feature>
<dbReference type="EMBL" id="BMAO01036892">
    <property type="protein sequence ID" value="GFR13825.1"/>
    <property type="molecule type" value="Genomic_DNA"/>
</dbReference>
<dbReference type="GO" id="GO:0005929">
    <property type="term" value="C:cilium"/>
    <property type="evidence" value="ECO:0007669"/>
    <property type="project" value="TreeGrafter"/>
</dbReference>
<feature type="domain" description="IFT52 central" evidence="2">
    <location>
        <begin position="264"/>
        <end position="344"/>
    </location>
</feature>
<dbReference type="Gene3D" id="6.10.250.2800">
    <property type="match status" value="1"/>
</dbReference>
<dbReference type="GO" id="GO:0030992">
    <property type="term" value="C:intraciliary transport particle B"/>
    <property type="evidence" value="ECO:0007669"/>
    <property type="project" value="TreeGrafter"/>
</dbReference>
<dbReference type="Proteomes" id="UP000887116">
    <property type="component" value="Unassembled WGS sequence"/>
</dbReference>
<dbReference type="GO" id="GO:0060271">
    <property type="term" value="P:cilium assembly"/>
    <property type="evidence" value="ECO:0007669"/>
    <property type="project" value="TreeGrafter"/>
</dbReference>
<dbReference type="InterPro" id="IPR055458">
    <property type="entry name" value="IFT52_GIFT"/>
</dbReference>
<evidence type="ECO:0000259" key="3">
    <source>
        <dbReference type="Pfam" id="PF23355"/>
    </source>
</evidence>
<evidence type="ECO:0000313" key="4">
    <source>
        <dbReference type="EMBL" id="GFR13825.1"/>
    </source>
</evidence>
<dbReference type="PANTHER" id="PTHR12969:SF7">
    <property type="entry name" value="INTRAFLAGELLAR TRANSPORT PROTEIN 52 HOMOLOG"/>
    <property type="match status" value="1"/>
</dbReference>
<evidence type="ECO:0000259" key="2">
    <source>
        <dbReference type="Pfam" id="PF23352"/>
    </source>
</evidence>
<organism evidence="4 5">
    <name type="scientific">Trichonephila clavata</name>
    <name type="common">Joro spider</name>
    <name type="synonym">Nephila clavata</name>
    <dbReference type="NCBI Taxonomy" id="2740835"/>
    <lineage>
        <taxon>Eukaryota</taxon>
        <taxon>Metazoa</taxon>
        <taxon>Ecdysozoa</taxon>
        <taxon>Arthropoda</taxon>
        <taxon>Chelicerata</taxon>
        <taxon>Arachnida</taxon>
        <taxon>Araneae</taxon>
        <taxon>Araneomorphae</taxon>
        <taxon>Entelegynae</taxon>
        <taxon>Araneoidea</taxon>
        <taxon>Nephilidae</taxon>
        <taxon>Trichonephila</taxon>
    </lineage>
</organism>
<dbReference type="PANTHER" id="PTHR12969">
    <property type="entry name" value="NGD5/OSM-6/IFT52"/>
    <property type="match status" value="1"/>
</dbReference>
<reference evidence="4" key="1">
    <citation type="submission" date="2020-07" db="EMBL/GenBank/DDBJ databases">
        <title>Multicomponent nature underlies the extraordinary mechanical properties of spider dragline silk.</title>
        <authorList>
            <person name="Kono N."/>
            <person name="Nakamura H."/>
            <person name="Mori M."/>
            <person name="Yoshida Y."/>
            <person name="Ohtoshi R."/>
            <person name="Malay A.D."/>
            <person name="Moran D.A.P."/>
            <person name="Tomita M."/>
            <person name="Numata K."/>
            <person name="Arakawa K."/>
        </authorList>
    </citation>
    <scope>NUCLEOTIDE SEQUENCE</scope>
</reference>